<dbReference type="InterPro" id="IPR003593">
    <property type="entry name" value="AAA+_ATPase"/>
</dbReference>
<keyword evidence="11" id="KW-1185">Reference proteome</keyword>
<proteinExistence type="predicted"/>
<evidence type="ECO:0000256" key="2">
    <source>
        <dbReference type="ARBA" id="ARBA00022448"/>
    </source>
</evidence>
<dbReference type="NCBIfam" id="TIGR01026">
    <property type="entry name" value="fliI_yscN"/>
    <property type="match status" value="1"/>
</dbReference>
<comment type="subcellular location">
    <subcellularLocation>
        <location evidence="1">Cytoplasm</location>
    </subcellularLocation>
</comment>
<evidence type="ECO:0000256" key="7">
    <source>
        <dbReference type="ARBA" id="ARBA00022967"/>
    </source>
</evidence>
<dbReference type="Pfam" id="PF18269">
    <property type="entry name" value="T3SS_ATPase_C"/>
    <property type="match status" value="1"/>
</dbReference>
<dbReference type="AlphaFoldDB" id="A0A6J5E3P7"/>
<keyword evidence="4" id="KW-0547">Nucleotide-binding</keyword>
<keyword evidence="6" id="KW-0653">Protein transport</keyword>
<dbReference type="InterPro" id="IPR050053">
    <property type="entry name" value="ATPase_alpha/beta_chains"/>
</dbReference>
<sequence length="503" mass="53170">MNRDRMNRVMENGGSTGSSIARAVAELRGASLTMRVGIVRGIQGLAVEASGPRARIGELCAIVPPGVAPQLDVGMLLVDRSGEADPGAASRMPILAEVIGIQPSHVMLMPYCDVRAVTVGSTVVALGDRSEIGVGDELLGRVIDGFGRPLDGLPAPVTRASRAVQGTPTNPMERPGIDTVLETGVRVIDGLLTMGRGQRVGIFAGSGVGKSTLLGMIARHVRADVNVIALIGERGREVRDFIERQLGAEGLRRSVVVVATADQPALGRIRAAHAAFALAESFRDAGRQVVLTVDSITRLAMARREVGLSAGEPPTARGYPPSVFAELPRLCERCGTASSGGAITALLTVLVEGDDFNEPIADTLRAVLDGHIVLSRDLANAGRYPAIDVLKSASRLLTELTGPAERELIREAVRVLELLERNRQMVELGAYERGTNPVLDAALGVQTELEGWLRQHDGGESRRQALEALRAILTPQDVDAPVSEKGSRAFSIRGAASHARIVS</sequence>
<dbReference type="InterPro" id="IPR005714">
    <property type="entry name" value="ATPase_T3SS_FliI/YscN"/>
</dbReference>
<organism evidence="10 11">
    <name type="scientific">Burkholderia paludis</name>
    <dbReference type="NCBI Taxonomy" id="1506587"/>
    <lineage>
        <taxon>Bacteria</taxon>
        <taxon>Pseudomonadati</taxon>
        <taxon>Pseudomonadota</taxon>
        <taxon>Betaproteobacteria</taxon>
        <taxon>Burkholderiales</taxon>
        <taxon>Burkholderiaceae</taxon>
        <taxon>Burkholderia</taxon>
        <taxon>Burkholderia cepacia complex</taxon>
    </lineage>
</organism>
<dbReference type="SMART" id="SM00382">
    <property type="entry name" value="AAA"/>
    <property type="match status" value="1"/>
</dbReference>
<dbReference type="PROSITE" id="PS00152">
    <property type="entry name" value="ATPASE_ALPHA_BETA"/>
    <property type="match status" value="1"/>
</dbReference>
<dbReference type="Pfam" id="PF00006">
    <property type="entry name" value="ATP-synt_ab"/>
    <property type="match status" value="1"/>
</dbReference>
<gene>
    <name evidence="10" type="ORF">BPA30113_07121</name>
</gene>
<dbReference type="EMBL" id="CABVQD010000046">
    <property type="protein sequence ID" value="VWC43695.1"/>
    <property type="molecule type" value="Genomic_DNA"/>
</dbReference>
<keyword evidence="2" id="KW-0813">Transport</keyword>
<dbReference type="CDD" id="cd01136">
    <property type="entry name" value="ATPase_flagellum-secretory_path_III"/>
    <property type="match status" value="1"/>
</dbReference>
<name>A0A6J5E3P7_9BURK</name>
<evidence type="ECO:0000313" key="10">
    <source>
        <dbReference type="EMBL" id="VWC43695.1"/>
    </source>
</evidence>
<evidence type="ECO:0000256" key="3">
    <source>
        <dbReference type="ARBA" id="ARBA00022490"/>
    </source>
</evidence>
<protein>
    <submittedName>
        <fullName evidence="10">FliI/YscN family ATPase</fullName>
    </submittedName>
</protein>
<keyword evidence="7" id="KW-1278">Translocase</keyword>
<dbReference type="InterPro" id="IPR027417">
    <property type="entry name" value="P-loop_NTPase"/>
</dbReference>
<feature type="domain" description="AAA+ ATPase" evidence="9">
    <location>
        <begin position="196"/>
        <end position="378"/>
    </location>
</feature>
<accession>A0A6J5E3P7</accession>
<comment type="catalytic activity">
    <reaction evidence="8">
        <text>ATP + H2O + cellular proteinSide 1 = ADP + phosphate + cellular proteinSide 2.</text>
        <dbReference type="EC" id="7.4.2.8"/>
    </reaction>
</comment>
<dbReference type="SUPFAM" id="SSF52540">
    <property type="entry name" value="P-loop containing nucleoside triphosphate hydrolases"/>
    <property type="match status" value="1"/>
</dbReference>
<dbReference type="GO" id="GO:0005524">
    <property type="term" value="F:ATP binding"/>
    <property type="evidence" value="ECO:0007669"/>
    <property type="project" value="UniProtKB-KW"/>
</dbReference>
<evidence type="ECO:0000256" key="8">
    <source>
        <dbReference type="ARBA" id="ARBA00034006"/>
    </source>
</evidence>
<keyword evidence="5" id="KW-0067">ATP-binding</keyword>
<dbReference type="PANTHER" id="PTHR15184">
    <property type="entry name" value="ATP SYNTHASE"/>
    <property type="match status" value="1"/>
</dbReference>
<dbReference type="RefSeq" id="WP_235215167.1">
    <property type="nucleotide sequence ID" value="NZ_CABVQD010000046.1"/>
</dbReference>
<reference evidence="10 11" key="1">
    <citation type="submission" date="2019-09" db="EMBL/GenBank/DDBJ databases">
        <authorList>
            <person name="Depoorter E."/>
        </authorList>
    </citation>
    <scope>NUCLEOTIDE SEQUENCE [LARGE SCALE GENOMIC DNA]</scope>
    <source>
        <strain evidence="10">LMG 30113</strain>
    </source>
</reference>
<dbReference type="GO" id="GO:0005737">
    <property type="term" value="C:cytoplasm"/>
    <property type="evidence" value="ECO:0007669"/>
    <property type="project" value="UniProtKB-SubCell"/>
</dbReference>
<dbReference type="GO" id="GO:0008564">
    <property type="term" value="F:protein-exporting ATPase activity"/>
    <property type="evidence" value="ECO:0007669"/>
    <property type="project" value="UniProtKB-EC"/>
</dbReference>
<dbReference type="GO" id="GO:0030254">
    <property type="term" value="P:protein secretion by the type III secretion system"/>
    <property type="evidence" value="ECO:0007669"/>
    <property type="project" value="InterPro"/>
</dbReference>
<dbReference type="FunFam" id="3.40.50.12240:FF:000002">
    <property type="entry name" value="Flagellum-specific ATP synthase FliI"/>
    <property type="match status" value="1"/>
</dbReference>
<dbReference type="InterPro" id="IPR020003">
    <property type="entry name" value="ATPase_a/bsu_AS"/>
</dbReference>
<evidence type="ECO:0000256" key="4">
    <source>
        <dbReference type="ARBA" id="ARBA00022741"/>
    </source>
</evidence>
<dbReference type="GO" id="GO:0030257">
    <property type="term" value="C:type III protein secretion system complex"/>
    <property type="evidence" value="ECO:0007669"/>
    <property type="project" value="InterPro"/>
</dbReference>
<evidence type="ECO:0000313" key="11">
    <source>
        <dbReference type="Proteomes" id="UP000494330"/>
    </source>
</evidence>
<dbReference type="GO" id="GO:0016887">
    <property type="term" value="F:ATP hydrolysis activity"/>
    <property type="evidence" value="ECO:0007669"/>
    <property type="project" value="InterPro"/>
</dbReference>
<dbReference type="PANTHER" id="PTHR15184:SF9">
    <property type="entry name" value="SPI-1 TYPE 3 SECRETION SYSTEM ATPASE"/>
    <property type="match status" value="1"/>
</dbReference>
<evidence type="ECO:0000256" key="5">
    <source>
        <dbReference type="ARBA" id="ARBA00022840"/>
    </source>
</evidence>
<evidence type="ECO:0000259" key="9">
    <source>
        <dbReference type="SMART" id="SM00382"/>
    </source>
</evidence>
<evidence type="ECO:0000256" key="1">
    <source>
        <dbReference type="ARBA" id="ARBA00004496"/>
    </source>
</evidence>
<dbReference type="InterPro" id="IPR040627">
    <property type="entry name" value="T3SS_ATPase_C"/>
</dbReference>
<dbReference type="GO" id="GO:0046933">
    <property type="term" value="F:proton-transporting ATP synthase activity, rotational mechanism"/>
    <property type="evidence" value="ECO:0007669"/>
    <property type="project" value="TreeGrafter"/>
</dbReference>
<keyword evidence="3" id="KW-0963">Cytoplasm</keyword>
<dbReference type="InterPro" id="IPR000194">
    <property type="entry name" value="ATPase_F1/V1/A1_a/bsu_nucl-bd"/>
</dbReference>
<evidence type="ECO:0000256" key="6">
    <source>
        <dbReference type="ARBA" id="ARBA00022927"/>
    </source>
</evidence>
<dbReference type="Gene3D" id="3.40.50.12240">
    <property type="match status" value="1"/>
</dbReference>
<dbReference type="Proteomes" id="UP000494330">
    <property type="component" value="Unassembled WGS sequence"/>
</dbReference>